<dbReference type="EMBL" id="CP046912">
    <property type="protein sequence ID" value="QGZ59433.1"/>
    <property type="molecule type" value="Genomic_DNA"/>
</dbReference>
<dbReference type="PROSITE" id="PS50113">
    <property type="entry name" value="PAC"/>
    <property type="match status" value="1"/>
</dbReference>
<keyword evidence="4" id="KW-0597">Phosphoprotein</keyword>
<dbReference type="GO" id="GO:0016020">
    <property type="term" value="C:membrane"/>
    <property type="evidence" value="ECO:0007669"/>
    <property type="project" value="UniProtKB-SubCell"/>
</dbReference>
<dbReference type="PROSITE" id="PS50109">
    <property type="entry name" value="HIS_KIN"/>
    <property type="match status" value="1"/>
</dbReference>
<dbReference type="InterPro" id="IPR000014">
    <property type="entry name" value="PAS"/>
</dbReference>
<dbReference type="SMART" id="SM00304">
    <property type="entry name" value="HAMP"/>
    <property type="match status" value="1"/>
</dbReference>
<evidence type="ECO:0000256" key="1">
    <source>
        <dbReference type="ARBA" id="ARBA00000085"/>
    </source>
</evidence>
<dbReference type="PANTHER" id="PTHR24421:SF59">
    <property type="entry name" value="OXYGEN SENSOR HISTIDINE KINASE NREB"/>
    <property type="match status" value="1"/>
</dbReference>
<keyword evidence="7" id="KW-0902">Two-component regulatory system</keyword>
<evidence type="ECO:0000259" key="13">
    <source>
        <dbReference type="PROSITE" id="PS50885"/>
    </source>
</evidence>
<keyword evidence="8" id="KW-0175">Coiled coil</keyword>
<protein>
    <recommendedName>
        <fullName evidence="3">histidine kinase</fullName>
        <ecNumber evidence="3">2.7.13.3</ecNumber>
    </recommendedName>
</protein>
<evidence type="ECO:0000256" key="4">
    <source>
        <dbReference type="ARBA" id="ARBA00022553"/>
    </source>
</evidence>
<dbReference type="InterPro" id="IPR035965">
    <property type="entry name" value="PAS-like_dom_sf"/>
</dbReference>
<dbReference type="CDD" id="cd00130">
    <property type="entry name" value="PAS"/>
    <property type="match status" value="1"/>
</dbReference>
<evidence type="ECO:0000256" key="9">
    <source>
        <dbReference type="SAM" id="Phobius"/>
    </source>
</evidence>
<keyword evidence="9" id="KW-1133">Transmembrane helix</keyword>
<dbReference type="PROSITE" id="PS50112">
    <property type="entry name" value="PAS"/>
    <property type="match status" value="1"/>
</dbReference>
<dbReference type="SUPFAM" id="SSF55874">
    <property type="entry name" value="ATPase domain of HSP90 chaperone/DNA topoisomerase II/histidine kinase"/>
    <property type="match status" value="1"/>
</dbReference>
<keyword evidence="9" id="KW-0812">Transmembrane</keyword>
<dbReference type="KEGG" id="pacp:FAZ97_31020"/>
<dbReference type="InterPro" id="IPR050482">
    <property type="entry name" value="Sensor_HK_TwoCompSys"/>
</dbReference>
<dbReference type="InterPro" id="IPR005467">
    <property type="entry name" value="His_kinase_dom"/>
</dbReference>
<dbReference type="CDD" id="cd16917">
    <property type="entry name" value="HATPase_UhpB-NarQ-NarX-like"/>
    <property type="match status" value="1"/>
</dbReference>
<keyword evidence="15" id="KW-1185">Reference proteome</keyword>
<keyword evidence="6" id="KW-0418">Kinase</keyword>
<proteinExistence type="predicted"/>
<dbReference type="PANTHER" id="PTHR24421">
    <property type="entry name" value="NITRATE/NITRITE SENSOR PROTEIN NARX-RELATED"/>
    <property type="match status" value="1"/>
</dbReference>
<dbReference type="PROSITE" id="PS50885">
    <property type="entry name" value="HAMP"/>
    <property type="match status" value="1"/>
</dbReference>
<comment type="catalytic activity">
    <reaction evidence="1">
        <text>ATP + protein L-histidine = ADP + protein N-phospho-L-histidine.</text>
        <dbReference type="EC" id="2.7.13.3"/>
    </reaction>
</comment>
<comment type="subcellular location">
    <subcellularLocation>
        <location evidence="2">Membrane</location>
    </subcellularLocation>
</comment>
<keyword evidence="9" id="KW-0472">Membrane</keyword>
<dbReference type="InterPro" id="IPR000700">
    <property type="entry name" value="PAS-assoc_C"/>
</dbReference>
<dbReference type="InterPro" id="IPR011712">
    <property type="entry name" value="Sig_transdc_His_kin_sub3_dim/P"/>
</dbReference>
<dbReference type="SUPFAM" id="SSF158472">
    <property type="entry name" value="HAMP domain-like"/>
    <property type="match status" value="1"/>
</dbReference>
<dbReference type="CDD" id="cd06225">
    <property type="entry name" value="HAMP"/>
    <property type="match status" value="1"/>
</dbReference>
<dbReference type="Gene3D" id="1.20.5.1930">
    <property type="match status" value="1"/>
</dbReference>
<evidence type="ECO:0000256" key="3">
    <source>
        <dbReference type="ARBA" id="ARBA00012438"/>
    </source>
</evidence>
<evidence type="ECO:0000259" key="10">
    <source>
        <dbReference type="PROSITE" id="PS50109"/>
    </source>
</evidence>
<evidence type="ECO:0000256" key="6">
    <source>
        <dbReference type="ARBA" id="ARBA00022777"/>
    </source>
</evidence>
<evidence type="ECO:0000259" key="11">
    <source>
        <dbReference type="PROSITE" id="PS50112"/>
    </source>
</evidence>
<evidence type="ECO:0000256" key="7">
    <source>
        <dbReference type="ARBA" id="ARBA00023012"/>
    </source>
</evidence>
<dbReference type="SMART" id="SM00387">
    <property type="entry name" value="HATPase_c"/>
    <property type="match status" value="1"/>
</dbReference>
<dbReference type="SUPFAM" id="SSF55785">
    <property type="entry name" value="PYP-like sensor domain (PAS domain)"/>
    <property type="match status" value="1"/>
</dbReference>
<dbReference type="GO" id="GO:0046983">
    <property type="term" value="F:protein dimerization activity"/>
    <property type="evidence" value="ECO:0007669"/>
    <property type="project" value="InterPro"/>
</dbReference>
<dbReference type="InterPro" id="IPR003660">
    <property type="entry name" value="HAMP_dom"/>
</dbReference>
<dbReference type="OrthoDB" id="9792869at2"/>
<dbReference type="Gene3D" id="6.10.340.10">
    <property type="match status" value="1"/>
</dbReference>
<evidence type="ECO:0000313" key="15">
    <source>
        <dbReference type="Proteomes" id="UP000434209"/>
    </source>
</evidence>
<keyword evidence="5" id="KW-0808">Transferase</keyword>
<feature type="domain" description="Histidine kinase" evidence="10">
    <location>
        <begin position="431"/>
        <end position="621"/>
    </location>
</feature>
<dbReference type="Pfam" id="PF13188">
    <property type="entry name" value="PAS_8"/>
    <property type="match status" value="1"/>
</dbReference>
<evidence type="ECO:0000256" key="2">
    <source>
        <dbReference type="ARBA" id="ARBA00004370"/>
    </source>
</evidence>
<feature type="domain" description="HAMP" evidence="13">
    <location>
        <begin position="196"/>
        <end position="248"/>
    </location>
</feature>
<feature type="coiled-coil region" evidence="8">
    <location>
        <begin position="372"/>
        <end position="426"/>
    </location>
</feature>
<feature type="transmembrane region" description="Helical" evidence="9">
    <location>
        <begin position="30"/>
        <end position="54"/>
    </location>
</feature>
<organism evidence="14 15">
    <name type="scientific">Paraburkholderia acidiphila</name>
    <dbReference type="NCBI Taxonomy" id="2571747"/>
    <lineage>
        <taxon>Bacteria</taxon>
        <taxon>Pseudomonadati</taxon>
        <taxon>Pseudomonadota</taxon>
        <taxon>Betaproteobacteria</taxon>
        <taxon>Burkholderiales</taxon>
        <taxon>Burkholderiaceae</taxon>
        <taxon>Paraburkholderia</taxon>
    </lineage>
</organism>
<dbReference type="Proteomes" id="UP000434209">
    <property type="component" value="Chromosome 4"/>
</dbReference>
<evidence type="ECO:0000256" key="5">
    <source>
        <dbReference type="ARBA" id="ARBA00022679"/>
    </source>
</evidence>
<feature type="domain" description="PAC" evidence="12">
    <location>
        <begin position="332"/>
        <end position="384"/>
    </location>
</feature>
<dbReference type="GO" id="GO:0000155">
    <property type="term" value="F:phosphorelay sensor kinase activity"/>
    <property type="evidence" value="ECO:0007669"/>
    <property type="project" value="InterPro"/>
</dbReference>
<dbReference type="EC" id="2.7.13.3" evidence="3"/>
<evidence type="ECO:0000256" key="8">
    <source>
        <dbReference type="SAM" id="Coils"/>
    </source>
</evidence>
<reference evidence="14 15" key="1">
    <citation type="submission" date="2019-12" db="EMBL/GenBank/DDBJ databases">
        <title>Paraburkholderia acidiphila 7Q-K02 sp. nov and Paraburkholderia acidisoli DHF22 sp. nov., two strains isolated from forest soil.</title>
        <authorList>
            <person name="Gao Z."/>
            <person name="Qiu L."/>
        </authorList>
    </citation>
    <scope>NUCLEOTIDE SEQUENCE [LARGE SCALE GENOMIC DNA]</scope>
    <source>
        <strain evidence="14 15">7Q-K02</strain>
    </source>
</reference>
<dbReference type="Pfam" id="PF00672">
    <property type="entry name" value="HAMP"/>
    <property type="match status" value="1"/>
</dbReference>
<dbReference type="Pfam" id="PF07730">
    <property type="entry name" value="HisKA_3"/>
    <property type="match status" value="1"/>
</dbReference>
<dbReference type="Pfam" id="PF02518">
    <property type="entry name" value="HATPase_c"/>
    <property type="match status" value="1"/>
</dbReference>
<accession>A0A7Z2GCY4</accession>
<evidence type="ECO:0000259" key="12">
    <source>
        <dbReference type="PROSITE" id="PS50113"/>
    </source>
</evidence>
<dbReference type="NCBIfam" id="TIGR00229">
    <property type="entry name" value="sensory_box"/>
    <property type="match status" value="1"/>
</dbReference>
<dbReference type="InterPro" id="IPR036890">
    <property type="entry name" value="HATPase_C_sf"/>
</dbReference>
<name>A0A7Z2GCY4_9BURK</name>
<feature type="transmembrane region" description="Helical" evidence="9">
    <location>
        <begin position="173"/>
        <end position="194"/>
    </location>
</feature>
<dbReference type="AlphaFoldDB" id="A0A7Z2GCY4"/>
<dbReference type="Gene3D" id="3.30.565.10">
    <property type="entry name" value="Histidine kinase-like ATPase, C-terminal domain"/>
    <property type="match status" value="1"/>
</dbReference>
<sequence>MVQNPLHNPLHNPLQRPLQLLSRVRFPRSLHAQLMLSLLVLCTLVAGTSAFFLLEHARERRIAELDDRANRIADLLSQSLAQPLWNVDREAIARQLNVLKPNPEVVSFTVTAINYGVLADASNAPIPAPQARVVRVRPIEFTPPGNAPPEKIGEIRVVLTRAAADRGFEAARAAVLGTLALVLAVVYVTTFLLIKHLVREPIRRLEEMVDRIAGGDLDSRCAIESSAELGRLAARVNGMAERLSHSTASLRESERKYRSIIENSLEGFFVLDPDGMLRDANPAMAQLLGYRDVQGMMAALGNSARAVHAPPPFSGENTAQLFAMLQLAGKIAGREIELTRADGTTVWCQLNARGIRYNGAGRQCLEGQLTDISSRKQAMEILTRHRDQLEEEVRERTRTEQLLRHSREQLRQLSSHQESIREEERRQIAMTIHDELGQLLTAIKINVSLLKLALSQGAEWKQKVGDIGSLAERTLDIVRNVASHLRPAALNFGLLSALEWLVQDFTRHNATVCTFRLEGHEPTLSDDRATAVFRIVQEALTNVSRHAQASHAEVVLRGIHDHVELEVHDDGSGFDVAKAIRGNSYGLQGMRERARMIGAQLHIESRNGTGSSIRIVFNEAAEVVGRELPADNELR</sequence>
<dbReference type="Gene3D" id="3.30.450.20">
    <property type="entry name" value="PAS domain"/>
    <property type="match status" value="1"/>
</dbReference>
<gene>
    <name evidence="14" type="ORF">FAZ97_31020</name>
</gene>
<dbReference type="InterPro" id="IPR003594">
    <property type="entry name" value="HATPase_dom"/>
</dbReference>
<feature type="domain" description="PAS" evidence="11">
    <location>
        <begin position="253"/>
        <end position="290"/>
    </location>
</feature>
<evidence type="ECO:0000313" key="14">
    <source>
        <dbReference type="EMBL" id="QGZ59433.1"/>
    </source>
</evidence>